<protein>
    <submittedName>
        <fullName evidence="1">Uncharacterized protein</fullName>
    </submittedName>
</protein>
<sequence length="74" mass="8885">MFLVQQYYLFDGEVKAHTYSICETREEAYNDQVEVYKELPEMFIIFPSIPSEIKDEFLKFILNKNKDKNILTII</sequence>
<proteinExistence type="predicted"/>
<gene>
    <name evidence="1" type="ORF">CGS26_20585</name>
</gene>
<dbReference type="Proteomes" id="UP000962161">
    <property type="component" value="Plasmid unnamed1"/>
</dbReference>
<reference evidence="1" key="1">
    <citation type="submission" date="2017-07" db="EMBL/GenBank/DDBJ databases">
        <title>Genome sequencing of BoNT-producing clostridia.</title>
        <authorList>
            <person name="Williamson C."/>
        </authorList>
    </citation>
    <scope>NUCLEOTIDE SEQUENCE</scope>
    <source>
        <strain evidence="1">AM553</strain>
        <plasmid evidence="1">unnamed1</plasmid>
    </source>
</reference>
<evidence type="ECO:0000313" key="1">
    <source>
        <dbReference type="EMBL" id="QDY34691.1"/>
    </source>
</evidence>
<name>A0AAE6IBA0_CLOSG</name>
<dbReference type="AlphaFoldDB" id="A0AAE6IBA0"/>
<dbReference type="RefSeq" id="WP_061329806.1">
    <property type="nucleotide sequence ID" value="NZ_CP022406.1"/>
</dbReference>
<geneLocation type="plasmid" evidence="1 2">
    <name>unnamed1</name>
</geneLocation>
<organism evidence="1 2">
    <name type="scientific">Clostridium sporogenes</name>
    <dbReference type="NCBI Taxonomy" id="1509"/>
    <lineage>
        <taxon>Bacteria</taxon>
        <taxon>Bacillati</taxon>
        <taxon>Bacillota</taxon>
        <taxon>Clostridia</taxon>
        <taxon>Eubacteriales</taxon>
        <taxon>Clostridiaceae</taxon>
        <taxon>Clostridium</taxon>
    </lineage>
</organism>
<accession>A0AAE6IBA0</accession>
<keyword evidence="1" id="KW-0614">Plasmid</keyword>
<evidence type="ECO:0000313" key="2">
    <source>
        <dbReference type="Proteomes" id="UP000962161"/>
    </source>
</evidence>
<dbReference type="EMBL" id="CP022406">
    <property type="protein sequence ID" value="QDY34691.1"/>
    <property type="molecule type" value="Genomic_DNA"/>
</dbReference>